<feature type="domain" description="DUF4124" evidence="3">
    <location>
        <begin position="17"/>
        <end position="90"/>
    </location>
</feature>
<protein>
    <submittedName>
        <fullName evidence="4">DUF4124 domain-containing protein</fullName>
    </submittedName>
</protein>
<dbReference type="RefSeq" id="WP_120374237.1">
    <property type="nucleotide sequence ID" value="NZ_RCHC01000001.1"/>
</dbReference>
<keyword evidence="2" id="KW-0732">Signal</keyword>
<feature type="compositionally biased region" description="Polar residues" evidence="1">
    <location>
        <begin position="93"/>
        <end position="107"/>
    </location>
</feature>
<feature type="chain" id="PRO_5045541752" evidence="2">
    <location>
        <begin position="27"/>
        <end position="120"/>
    </location>
</feature>
<feature type="compositionally biased region" description="Low complexity" evidence="1">
    <location>
        <begin position="79"/>
        <end position="92"/>
    </location>
</feature>
<accession>A0ABX9U0P5</accession>
<evidence type="ECO:0000313" key="5">
    <source>
        <dbReference type="Proteomes" id="UP000280271"/>
    </source>
</evidence>
<name>A0ABX9U0P5_9GAMM</name>
<evidence type="ECO:0000256" key="1">
    <source>
        <dbReference type="SAM" id="MobiDB-lite"/>
    </source>
</evidence>
<gene>
    <name evidence="4" type="ORF">D9K81_00345</name>
</gene>
<evidence type="ECO:0000256" key="2">
    <source>
        <dbReference type="SAM" id="SignalP"/>
    </source>
</evidence>
<dbReference type="EMBL" id="RCHC01000001">
    <property type="protein sequence ID" value="RLL24470.1"/>
    <property type="molecule type" value="Genomic_DNA"/>
</dbReference>
<evidence type="ECO:0000313" key="4">
    <source>
        <dbReference type="EMBL" id="RLL24470.1"/>
    </source>
</evidence>
<keyword evidence="5" id="KW-1185">Reference proteome</keyword>
<dbReference type="Proteomes" id="UP000280271">
    <property type="component" value="Unassembled WGS sequence"/>
</dbReference>
<dbReference type="Pfam" id="PF13511">
    <property type="entry name" value="DUF4124"/>
    <property type="match status" value="1"/>
</dbReference>
<evidence type="ECO:0000259" key="3">
    <source>
        <dbReference type="Pfam" id="PF13511"/>
    </source>
</evidence>
<feature type="region of interest" description="Disordered" evidence="1">
    <location>
        <begin position="38"/>
        <end position="120"/>
    </location>
</feature>
<comment type="caution">
    <text evidence="4">The sequence shown here is derived from an EMBL/GenBank/DDBJ whole genome shotgun (WGS) entry which is preliminary data.</text>
</comment>
<dbReference type="InterPro" id="IPR025392">
    <property type="entry name" value="DUF4124"/>
</dbReference>
<reference evidence="4 5" key="1">
    <citation type="submission" date="2018-09" db="EMBL/GenBank/DDBJ databases">
        <title>The draft genome of Acinetobacter sp. strains.</title>
        <authorList>
            <person name="Qin J."/>
            <person name="Feng Y."/>
            <person name="Zong Z."/>
        </authorList>
    </citation>
    <scope>NUCLEOTIDE SEQUENCE [LARGE SCALE GENOMIC DNA]</scope>
    <source>
        <strain evidence="4 5">WCHAc060005</strain>
    </source>
</reference>
<proteinExistence type="predicted"/>
<sequence length="120" mass="12809">MKNTYTKIGLLSLSIALTGLAPSTFAQNFYKWVDAKGSTHYTATPPPSNAKKKSKVETYGWKTTPAVKANNASESEQVTPPQNAPTTTPAQTSNHQTQNTPIPQISNPTPPQSAPSANAR</sequence>
<feature type="signal peptide" evidence="2">
    <location>
        <begin position="1"/>
        <end position="26"/>
    </location>
</feature>
<organism evidence="4 5">
    <name type="scientific">Acinetobacter chengduensis</name>
    <dbReference type="NCBI Taxonomy" id="2420890"/>
    <lineage>
        <taxon>Bacteria</taxon>
        <taxon>Pseudomonadati</taxon>
        <taxon>Pseudomonadota</taxon>
        <taxon>Gammaproteobacteria</taxon>
        <taxon>Moraxellales</taxon>
        <taxon>Moraxellaceae</taxon>
        <taxon>Acinetobacter</taxon>
    </lineage>
</organism>